<feature type="compositionally biased region" description="Acidic residues" evidence="1">
    <location>
        <begin position="307"/>
        <end position="316"/>
    </location>
</feature>
<feature type="compositionally biased region" description="Basic and acidic residues" evidence="1">
    <location>
        <begin position="201"/>
        <end position="210"/>
    </location>
</feature>
<accession>A0AA40FIW1</accession>
<evidence type="ECO:0000313" key="2">
    <source>
        <dbReference type="EMBL" id="KAK1119885.1"/>
    </source>
</evidence>
<reference evidence="2" key="1">
    <citation type="submission" date="2021-10" db="EMBL/GenBank/DDBJ databases">
        <title>Melipona bicolor Genome sequencing and assembly.</title>
        <authorList>
            <person name="Araujo N.S."/>
            <person name="Arias M.C."/>
        </authorList>
    </citation>
    <scope>NUCLEOTIDE SEQUENCE</scope>
    <source>
        <strain evidence="2">USP_2M_L1-L4_2017</strain>
        <tissue evidence="2">Whole body</tissue>
    </source>
</reference>
<evidence type="ECO:0000313" key="3">
    <source>
        <dbReference type="Proteomes" id="UP001177670"/>
    </source>
</evidence>
<sequence>MVSSEAAGKIQWQRAVMNTLDILRKAGATQAEISKAARLVKFAYRGYYTRRNQKIDAPEAEEEPPKKDERILEPMEAVQAVAWMEMVYNDSGLTLEKAHEAASIIQRAYKRYRAKKHRYDVQQLETTKTMVTEAVLDTVHRKIFEKVTSRDDIPKEYGTREEMMAASTKLQLAFKEQVRKTYLIKEGDLEIDEDEEDEEDYKEREVKKVAPTEPQPKPKYRPALPSETEEPSTEEKMEVTETEITEPLTTSPELQSESEIDRSELVEEIEADETIGETKEDEKLEEKEEDEKLEEKEGKDEKLDEERGTEEEQGEE</sequence>
<organism evidence="2 3">
    <name type="scientific">Melipona bicolor</name>
    <dbReference type="NCBI Taxonomy" id="60889"/>
    <lineage>
        <taxon>Eukaryota</taxon>
        <taxon>Metazoa</taxon>
        <taxon>Ecdysozoa</taxon>
        <taxon>Arthropoda</taxon>
        <taxon>Hexapoda</taxon>
        <taxon>Insecta</taxon>
        <taxon>Pterygota</taxon>
        <taxon>Neoptera</taxon>
        <taxon>Endopterygota</taxon>
        <taxon>Hymenoptera</taxon>
        <taxon>Apocrita</taxon>
        <taxon>Aculeata</taxon>
        <taxon>Apoidea</taxon>
        <taxon>Anthophila</taxon>
        <taxon>Apidae</taxon>
        <taxon>Melipona</taxon>
    </lineage>
</organism>
<feature type="compositionally biased region" description="Acidic residues" evidence="1">
    <location>
        <begin position="266"/>
        <end position="275"/>
    </location>
</feature>
<feature type="compositionally biased region" description="Acidic residues" evidence="1">
    <location>
        <begin position="191"/>
        <end position="200"/>
    </location>
</feature>
<dbReference type="AlphaFoldDB" id="A0AA40FIW1"/>
<keyword evidence="3" id="KW-1185">Reference proteome</keyword>
<feature type="compositionally biased region" description="Basic and acidic residues" evidence="1">
    <location>
        <begin position="276"/>
        <end position="286"/>
    </location>
</feature>
<evidence type="ECO:0000256" key="1">
    <source>
        <dbReference type="SAM" id="MobiDB-lite"/>
    </source>
</evidence>
<proteinExistence type="predicted"/>
<feature type="compositionally biased region" description="Polar residues" evidence="1">
    <location>
        <begin position="247"/>
        <end position="257"/>
    </location>
</feature>
<protein>
    <submittedName>
        <fullName evidence="2">Uncharacterized protein</fullName>
    </submittedName>
</protein>
<feature type="compositionally biased region" description="Basic and acidic residues" evidence="1">
    <location>
        <begin position="293"/>
        <end position="306"/>
    </location>
</feature>
<gene>
    <name evidence="2" type="ORF">K0M31_012958</name>
</gene>
<comment type="caution">
    <text evidence="2">The sequence shown here is derived from an EMBL/GenBank/DDBJ whole genome shotgun (WGS) entry which is preliminary data.</text>
</comment>
<dbReference type="EMBL" id="JAHYIQ010000034">
    <property type="protein sequence ID" value="KAK1119885.1"/>
    <property type="molecule type" value="Genomic_DNA"/>
</dbReference>
<feature type="region of interest" description="Disordered" evidence="1">
    <location>
        <begin position="191"/>
        <end position="316"/>
    </location>
</feature>
<dbReference type="Proteomes" id="UP001177670">
    <property type="component" value="Unassembled WGS sequence"/>
</dbReference>
<name>A0AA40FIW1_9HYME</name>